<dbReference type="STRING" id="35608.A0A2U1MG06"/>
<dbReference type="GO" id="GO:0003964">
    <property type="term" value="F:RNA-directed DNA polymerase activity"/>
    <property type="evidence" value="ECO:0007669"/>
    <property type="project" value="UniProtKB-KW"/>
</dbReference>
<sequence length="416" mass="47794">MATIFGCRVGSLPFDYLGIWVGANMNRICYWNPVIETIQSRLSSWKAKTLSMGGRLTLVKSVLASLPIYYLSLYKAPVKVLEEIEKIMKNFLWTGSNDIKKIHWVSWGVVSTSKKDGGLGISKMADVNMALMAKWAWRFTVKKNSFWRKVIEAIHGGRGNWCFLPLKKSITGCWKTIAAFLGNVTIQEKKFHQLIRVVVGNGEEICFWTDHWFGSVVLKDRWPCLYKLERKKKCSIKDRIQQCSEGFRFTESWYHHPATVEELSEMQDLNRLLQSYSVNGSADKWVWDDGNSGVFSVANFKAMLRLGRDQSRDQKMKWESWVPVKVNLVAWRTEFDRLPSRIALARRGVQIVDTSCPLCAANVEDLNHLFVGCGHAYGVWSFICKWCKIDHFFAYDCEDLLLLYKTVHGVNGGKRS</sequence>
<dbReference type="AlphaFoldDB" id="A0A2U1MG06"/>
<evidence type="ECO:0000313" key="2">
    <source>
        <dbReference type="EMBL" id="PWA60213.1"/>
    </source>
</evidence>
<keyword evidence="2" id="KW-0548">Nucleotidyltransferase</keyword>
<keyword evidence="2" id="KW-0808">Transferase</keyword>
<evidence type="ECO:0000259" key="1">
    <source>
        <dbReference type="Pfam" id="PF13966"/>
    </source>
</evidence>
<keyword evidence="2" id="KW-0695">RNA-directed DNA polymerase</keyword>
<gene>
    <name evidence="2" type="ORF">CTI12_AA384230</name>
</gene>
<proteinExistence type="predicted"/>
<dbReference type="PANTHER" id="PTHR33116">
    <property type="entry name" value="REVERSE TRANSCRIPTASE ZINC-BINDING DOMAIN-CONTAINING PROTEIN-RELATED-RELATED"/>
    <property type="match status" value="1"/>
</dbReference>
<name>A0A2U1MG06_ARTAN</name>
<dbReference type="Proteomes" id="UP000245207">
    <property type="component" value="Unassembled WGS sequence"/>
</dbReference>
<protein>
    <submittedName>
        <fullName evidence="2">RNA-directed DNA polymerase, eukaryota, Reverse transcriptase zinc-binding domain protein</fullName>
    </submittedName>
</protein>
<comment type="caution">
    <text evidence="2">The sequence shown here is derived from an EMBL/GenBank/DDBJ whole genome shotgun (WGS) entry which is preliminary data.</text>
</comment>
<accession>A0A2U1MG06</accession>
<dbReference type="PANTHER" id="PTHR33116:SF78">
    <property type="entry name" value="OS12G0587133 PROTEIN"/>
    <property type="match status" value="1"/>
</dbReference>
<feature type="domain" description="Reverse transcriptase zinc-binding" evidence="1">
    <location>
        <begin position="295"/>
        <end position="380"/>
    </location>
</feature>
<reference evidence="2 3" key="1">
    <citation type="journal article" date="2018" name="Mol. Plant">
        <title>The genome of Artemisia annua provides insight into the evolution of Asteraceae family and artemisinin biosynthesis.</title>
        <authorList>
            <person name="Shen Q."/>
            <person name="Zhang L."/>
            <person name="Liao Z."/>
            <person name="Wang S."/>
            <person name="Yan T."/>
            <person name="Shi P."/>
            <person name="Liu M."/>
            <person name="Fu X."/>
            <person name="Pan Q."/>
            <person name="Wang Y."/>
            <person name="Lv Z."/>
            <person name="Lu X."/>
            <person name="Zhang F."/>
            <person name="Jiang W."/>
            <person name="Ma Y."/>
            <person name="Chen M."/>
            <person name="Hao X."/>
            <person name="Li L."/>
            <person name="Tang Y."/>
            <person name="Lv G."/>
            <person name="Zhou Y."/>
            <person name="Sun X."/>
            <person name="Brodelius P.E."/>
            <person name="Rose J.K.C."/>
            <person name="Tang K."/>
        </authorList>
    </citation>
    <scope>NUCLEOTIDE SEQUENCE [LARGE SCALE GENOMIC DNA]</scope>
    <source>
        <strain evidence="3">cv. Huhao1</strain>
        <tissue evidence="2">Leaf</tissue>
    </source>
</reference>
<dbReference type="InterPro" id="IPR026960">
    <property type="entry name" value="RVT-Znf"/>
</dbReference>
<organism evidence="2 3">
    <name type="scientific">Artemisia annua</name>
    <name type="common">Sweet wormwood</name>
    <dbReference type="NCBI Taxonomy" id="35608"/>
    <lineage>
        <taxon>Eukaryota</taxon>
        <taxon>Viridiplantae</taxon>
        <taxon>Streptophyta</taxon>
        <taxon>Embryophyta</taxon>
        <taxon>Tracheophyta</taxon>
        <taxon>Spermatophyta</taxon>
        <taxon>Magnoliopsida</taxon>
        <taxon>eudicotyledons</taxon>
        <taxon>Gunneridae</taxon>
        <taxon>Pentapetalae</taxon>
        <taxon>asterids</taxon>
        <taxon>campanulids</taxon>
        <taxon>Asterales</taxon>
        <taxon>Asteraceae</taxon>
        <taxon>Asteroideae</taxon>
        <taxon>Anthemideae</taxon>
        <taxon>Artemisiinae</taxon>
        <taxon>Artemisia</taxon>
    </lineage>
</organism>
<keyword evidence="3" id="KW-1185">Reference proteome</keyword>
<dbReference type="OrthoDB" id="1743609at2759"/>
<evidence type="ECO:0000313" key="3">
    <source>
        <dbReference type="Proteomes" id="UP000245207"/>
    </source>
</evidence>
<dbReference type="Pfam" id="PF13966">
    <property type="entry name" value="zf-RVT"/>
    <property type="match status" value="1"/>
</dbReference>
<dbReference type="EMBL" id="PKPP01005416">
    <property type="protein sequence ID" value="PWA60213.1"/>
    <property type="molecule type" value="Genomic_DNA"/>
</dbReference>